<organism evidence="1">
    <name type="scientific">hydrothermal vent metagenome</name>
    <dbReference type="NCBI Taxonomy" id="652676"/>
    <lineage>
        <taxon>unclassified sequences</taxon>
        <taxon>metagenomes</taxon>
        <taxon>ecological metagenomes</taxon>
    </lineage>
</organism>
<gene>
    <name evidence="1" type="ORF">MNB_SUP05-6-1032</name>
</gene>
<dbReference type="EMBL" id="FPHV01000198">
    <property type="protein sequence ID" value="SFV82523.1"/>
    <property type="molecule type" value="Genomic_DNA"/>
</dbReference>
<sequence>MDTGSNSFGPMNMNSTPWNYGYNQAIPTTAESGEAAEATTEVAK</sequence>
<proteinExistence type="predicted"/>
<name>A0A1W1DMA4_9ZZZZ</name>
<reference evidence="1" key="1">
    <citation type="submission" date="2016-10" db="EMBL/GenBank/DDBJ databases">
        <authorList>
            <person name="de Groot N.N."/>
        </authorList>
    </citation>
    <scope>NUCLEOTIDE SEQUENCE</scope>
</reference>
<protein>
    <submittedName>
        <fullName evidence="1">Uncharacterized protein</fullName>
    </submittedName>
</protein>
<dbReference type="AlphaFoldDB" id="A0A1W1DMA4"/>
<evidence type="ECO:0000313" key="1">
    <source>
        <dbReference type="EMBL" id="SFV82523.1"/>
    </source>
</evidence>
<accession>A0A1W1DMA4</accession>